<protein>
    <submittedName>
        <fullName evidence="3">Response regulator receiver domain-containing protein</fullName>
    </submittedName>
</protein>
<reference evidence="3 4" key="1">
    <citation type="submission" date="2017-11" db="EMBL/GenBank/DDBJ databases">
        <title>Genomic Encyclopedia of Type Strains, Phase III (KMG-III): the genomes of soil and plant-associated and newly described type strains.</title>
        <authorList>
            <person name="Whitman W."/>
        </authorList>
    </citation>
    <scope>NUCLEOTIDE SEQUENCE [LARGE SCALE GENOMIC DNA]</scope>
    <source>
        <strain evidence="3 4">CGMCC 1.12274</strain>
    </source>
</reference>
<proteinExistence type="predicted"/>
<evidence type="ECO:0000256" key="1">
    <source>
        <dbReference type="PROSITE-ProRule" id="PRU00169"/>
    </source>
</evidence>
<dbReference type="SUPFAM" id="SSF52172">
    <property type="entry name" value="CheY-like"/>
    <property type="match status" value="1"/>
</dbReference>
<keyword evidence="4" id="KW-1185">Reference proteome</keyword>
<organism evidence="3 4">
    <name type="scientific">Novosphingobium kunmingense</name>
    <dbReference type="NCBI Taxonomy" id="1211806"/>
    <lineage>
        <taxon>Bacteria</taxon>
        <taxon>Pseudomonadati</taxon>
        <taxon>Pseudomonadota</taxon>
        <taxon>Alphaproteobacteria</taxon>
        <taxon>Sphingomonadales</taxon>
        <taxon>Sphingomonadaceae</taxon>
        <taxon>Novosphingobium</taxon>
    </lineage>
</organism>
<dbReference type="InterPro" id="IPR011006">
    <property type="entry name" value="CheY-like_superfamily"/>
</dbReference>
<evidence type="ECO:0000313" key="4">
    <source>
        <dbReference type="Proteomes" id="UP000232587"/>
    </source>
</evidence>
<name>A0A2N0HKH2_9SPHN</name>
<dbReference type="SMART" id="SM00448">
    <property type="entry name" value="REC"/>
    <property type="match status" value="1"/>
</dbReference>
<sequence>MPGVLIVEDEFLVALDLEDIIVQAGHQLVGVVADRRGIEGIQEGPSVALVDLNLRDGPTGPEIARRLAEQFGTRIIFVTANPDQINHPPATALGYIRKPFNPVDIVEAVALASGKAAARPKGLHQLH</sequence>
<evidence type="ECO:0000313" key="3">
    <source>
        <dbReference type="EMBL" id="PKB19368.1"/>
    </source>
</evidence>
<dbReference type="PROSITE" id="PS50110">
    <property type="entry name" value="RESPONSE_REGULATORY"/>
    <property type="match status" value="1"/>
</dbReference>
<evidence type="ECO:0000259" key="2">
    <source>
        <dbReference type="PROSITE" id="PS50110"/>
    </source>
</evidence>
<dbReference type="OrthoDB" id="7060229at2"/>
<keyword evidence="1" id="KW-0597">Phosphoprotein</keyword>
<dbReference type="AlphaFoldDB" id="A0A2N0HKH2"/>
<dbReference type="EMBL" id="PHUF01000003">
    <property type="protein sequence ID" value="PKB19368.1"/>
    <property type="molecule type" value="Genomic_DNA"/>
</dbReference>
<gene>
    <name evidence="3" type="ORF">B0I00_1600</name>
</gene>
<dbReference type="GO" id="GO:0000160">
    <property type="term" value="P:phosphorelay signal transduction system"/>
    <property type="evidence" value="ECO:0007669"/>
    <property type="project" value="InterPro"/>
</dbReference>
<accession>A0A2N0HKH2</accession>
<comment type="caution">
    <text evidence="3">The sequence shown here is derived from an EMBL/GenBank/DDBJ whole genome shotgun (WGS) entry which is preliminary data.</text>
</comment>
<dbReference type="Proteomes" id="UP000232587">
    <property type="component" value="Unassembled WGS sequence"/>
</dbReference>
<feature type="domain" description="Response regulatory" evidence="2">
    <location>
        <begin position="3"/>
        <end position="113"/>
    </location>
</feature>
<dbReference type="InterPro" id="IPR001789">
    <property type="entry name" value="Sig_transdc_resp-reg_receiver"/>
</dbReference>
<dbReference type="RefSeq" id="WP_100866846.1">
    <property type="nucleotide sequence ID" value="NZ_PHUF01000003.1"/>
</dbReference>
<feature type="modified residue" description="4-aspartylphosphate" evidence="1">
    <location>
        <position position="51"/>
    </location>
</feature>
<dbReference type="Gene3D" id="3.40.50.2300">
    <property type="match status" value="1"/>
</dbReference>
<dbReference type="Pfam" id="PF00072">
    <property type="entry name" value="Response_reg"/>
    <property type="match status" value="1"/>
</dbReference>